<accession>A0A3M7R084</accession>
<dbReference type="AlphaFoldDB" id="A0A3M7R084"/>
<keyword evidence="2" id="KW-1185">Reference proteome</keyword>
<reference evidence="1 2" key="1">
    <citation type="journal article" date="2018" name="Sci. Rep.">
        <title>Genomic signatures of local adaptation to the degree of environmental predictability in rotifers.</title>
        <authorList>
            <person name="Franch-Gras L."/>
            <person name="Hahn C."/>
            <person name="Garcia-Roger E.M."/>
            <person name="Carmona M.J."/>
            <person name="Serra M."/>
            <person name="Gomez A."/>
        </authorList>
    </citation>
    <scope>NUCLEOTIDE SEQUENCE [LARGE SCALE GENOMIC DNA]</scope>
    <source>
        <strain evidence="1">HYR1</strain>
    </source>
</reference>
<protein>
    <submittedName>
        <fullName evidence="1">Uncharacterized protein</fullName>
    </submittedName>
</protein>
<dbReference type="EMBL" id="REGN01004558">
    <property type="protein sequence ID" value="RNA16997.1"/>
    <property type="molecule type" value="Genomic_DNA"/>
</dbReference>
<proteinExistence type="predicted"/>
<evidence type="ECO:0000313" key="1">
    <source>
        <dbReference type="EMBL" id="RNA16997.1"/>
    </source>
</evidence>
<name>A0A3M7R084_BRAPC</name>
<organism evidence="1 2">
    <name type="scientific">Brachionus plicatilis</name>
    <name type="common">Marine rotifer</name>
    <name type="synonym">Brachionus muelleri</name>
    <dbReference type="NCBI Taxonomy" id="10195"/>
    <lineage>
        <taxon>Eukaryota</taxon>
        <taxon>Metazoa</taxon>
        <taxon>Spiralia</taxon>
        <taxon>Gnathifera</taxon>
        <taxon>Rotifera</taxon>
        <taxon>Eurotatoria</taxon>
        <taxon>Monogononta</taxon>
        <taxon>Pseudotrocha</taxon>
        <taxon>Ploima</taxon>
        <taxon>Brachionidae</taxon>
        <taxon>Brachionus</taxon>
    </lineage>
</organism>
<comment type="caution">
    <text evidence="1">The sequence shown here is derived from an EMBL/GenBank/DDBJ whole genome shotgun (WGS) entry which is preliminary data.</text>
</comment>
<evidence type="ECO:0000313" key="2">
    <source>
        <dbReference type="Proteomes" id="UP000276133"/>
    </source>
</evidence>
<sequence>MITKIKRGRPKKSTQLNLLVYFVYKIAQNIFDEVFIFLKNYINKIILSKVKDRINLNIYNLLRHIQLLLRLGQIRSMHKILVVILFSHDDLRNELKFILKIDSKPYSKTQFVLEKSKTMQTISEL</sequence>
<gene>
    <name evidence="1" type="ORF">BpHYR1_022465</name>
</gene>
<dbReference type="Proteomes" id="UP000276133">
    <property type="component" value="Unassembled WGS sequence"/>
</dbReference>